<gene>
    <name evidence="1" type="ORF">O1611_g9348</name>
</gene>
<keyword evidence="2" id="KW-1185">Reference proteome</keyword>
<evidence type="ECO:0000313" key="1">
    <source>
        <dbReference type="EMBL" id="KAJ8124293.1"/>
    </source>
</evidence>
<comment type="caution">
    <text evidence="1">The sequence shown here is derived from an EMBL/GenBank/DDBJ whole genome shotgun (WGS) entry which is preliminary data.</text>
</comment>
<sequence>MQVQDLLIPDEEPSQSSTIKGKRVAKRNPTLSETKYFVVEFIHDTICPFCYIGMKNLLRAIDVYKSRHPDAVFEVICTPFILAPTAKISYYDKYYYYSAERGLPTSRFDVWSRLGEDAGIRFSWKGRTGNSRDSHKLLRFALQKTPTVQASTELTVYQPAVDAPLYPPYSLRAPEQPVPLPQPRGPDLQMRLLDAITTNYHEHDKDLSDPEFLLGITKDVTGFPEDEIRAVLDSPEWDHTIDILSSEVQNRISVRSRLAGPIVAVPTMVFNNKWVYGGFQKVDDIVGQFELLRRGANPLQEYTTSSLVLDGGIADTLAREAAVAAMARSNNDSKGGGSGSSKH</sequence>
<name>A0ACC2J9W0_9PEZI</name>
<reference evidence="1" key="1">
    <citation type="submission" date="2022-12" db="EMBL/GenBank/DDBJ databases">
        <title>Genome Sequence of Lasiodiplodia mahajangana.</title>
        <authorList>
            <person name="Buettner E."/>
        </authorList>
    </citation>
    <scope>NUCLEOTIDE SEQUENCE</scope>
    <source>
        <strain evidence="1">VT137</strain>
    </source>
</reference>
<dbReference type="EMBL" id="JAPUUL010003141">
    <property type="protein sequence ID" value="KAJ8124293.1"/>
    <property type="molecule type" value="Genomic_DNA"/>
</dbReference>
<organism evidence="1 2">
    <name type="scientific">Lasiodiplodia mahajangana</name>
    <dbReference type="NCBI Taxonomy" id="1108764"/>
    <lineage>
        <taxon>Eukaryota</taxon>
        <taxon>Fungi</taxon>
        <taxon>Dikarya</taxon>
        <taxon>Ascomycota</taxon>
        <taxon>Pezizomycotina</taxon>
        <taxon>Dothideomycetes</taxon>
        <taxon>Dothideomycetes incertae sedis</taxon>
        <taxon>Botryosphaeriales</taxon>
        <taxon>Botryosphaeriaceae</taxon>
        <taxon>Lasiodiplodia</taxon>
    </lineage>
</organism>
<dbReference type="Proteomes" id="UP001153332">
    <property type="component" value="Unassembled WGS sequence"/>
</dbReference>
<accession>A0ACC2J9W0</accession>
<evidence type="ECO:0000313" key="2">
    <source>
        <dbReference type="Proteomes" id="UP001153332"/>
    </source>
</evidence>
<proteinExistence type="predicted"/>
<protein>
    <submittedName>
        <fullName evidence="1">Uncharacterized protein</fullName>
    </submittedName>
</protein>